<evidence type="ECO:0000256" key="4">
    <source>
        <dbReference type="ARBA" id="ARBA00022801"/>
    </source>
</evidence>
<dbReference type="InterPro" id="IPR011011">
    <property type="entry name" value="Znf_FYVE_PHD"/>
</dbReference>
<keyword evidence="4" id="KW-0378">Hydrolase</keyword>
<dbReference type="CDD" id="cd18793">
    <property type="entry name" value="SF2_C_SNF"/>
    <property type="match status" value="1"/>
</dbReference>
<protein>
    <submittedName>
        <fullName evidence="9">Uncharacterized protein</fullName>
    </submittedName>
</protein>
<evidence type="ECO:0000313" key="9">
    <source>
        <dbReference type="EMBL" id="EGO03045.1"/>
    </source>
</evidence>
<evidence type="ECO:0000256" key="3">
    <source>
        <dbReference type="ARBA" id="ARBA00022771"/>
    </source>
</evidence>
<proteinExistence type="predicted"/>
<keyword evidence="3" id="KW-0863">Zinc-finger</keyword>
<reference evidence="10" key="1">
    <citation type="journal article" date="2011" name="Science">
        <title>The plant cell wall-decomposing machinery underlies the functional diversity of forest fungi.</title>
        <authorList>
            <person name="Eastwood D.C."/>
            <person name="Floudas D."/>
            <person name="Binder M."/>
            <person name="Majcherczyk A."/>
            <person name="Schneider P."/>
            <person name="Aerts A."/>
            <person name="Asiegbu F.O."/>
            <person name="Baker S.E."/>
            <person name="Barry K."/>
            <person name="Bendiksby M."/>
            <person name="Blumentritt M."/>
            <person name="Coutinho P.M."/>
            <person name="Cullen D."/>
            <person name="de Vries R.P."/>
            <person name="Gathman A."/>
            <person name="Goodell B."/>
            <person name="Henrissat B."/>
            <person name="Ihrmark K."/>
            <person name="Kauserud H."/>
            <person name="Kohler A."/>
            <person name="LaButti K."/>
            <person name="Lapidus A."/>
            <person name="Lavin J.L."/>
            <person name="Lee Y.-H."/>
            <person name="Lindquist E."/>
            <person name="Lilly W."/>
            <person name="Lucas S."/>
            <person name="Morin E."/>
            <person name="Murat C."/>
            <person name="Oguiza J.A."/>
            <person name="Park J."/>
            <person name="Pisabarro A.G."/>
            <person name="Riley R."/>
            <person name="Rosling A."/>
            <person name="Salamov A."/>
            <person name="Schmidt O."/>
            <person name="Schmutz J."/>
            <person name="Skrede I."/>
            <person name="Stenlid J."/>
            <person name="Wiebenga A."/>
            <person name="Xie X."/>
            <person name="Kuees U."/>
            <person name="Hibbett D.S."/>
            <person name="Hoffmeister D."/>
            <person name="Hoegberg N."/>
            <person name="Martin F."/>
            <person name="Grigoriev I.V."/>
            <person name="Watkinson S.C."/>
        </authorList>
    </citation>
    <scope>NUCLEOTIDE SEQUENCE [LARGE SCALE GENOMIC DNA]</scope>
    <source>
        <strain evidence="10">strain S7.3</strain>
    </source>
</reference>
<gene>
    <name evidence="9" type="ORF">SERLA73DRAFT_158698</name>
</gene>
<dbReference type="InterPro" id="IPR049730">
    <property type="entry name" value="SNF2/RAD54-like_C"/>
</dbReference>
<dbReference type="SUPFAM" id="SSF57903">
    <property type="entry name" value="FYVE/PHD zinc finger"/>
    <property type="match status" value="1"/>
</dbReference>
<dbReference type="SMART" id="SM00487">
    <property type="entry name" value="DEXDc"/>
    <property type="match status" value="1"/>
</dbReference>
<dbReference type="Gene3D" id="3.40.50.300">
    <property type="entry name" value="P-loop containing nucleotide triphosphate hydrolases"/>
    <property type="match status" value="1"/>
</dbReference>
<dbReference type="InterPro" id="IPR001965">
    <property type="entry name" value="Znf_PHD"/>
</dbReference>
<dbReference type="InParanoid" id="F8PN63"/>
<dbReference type="Proteomes" id="UP000008063">
    <property type="component" value="Unassembled WGS sequence"/>
</dbReference>
<dbReference type="InterPro" id="IPR038718">
    <property type="entry name" value="SNF2-like_sf"/>
</dbReference>
<dbReference type="GO" id="GO:0016787">
    <property type="term" value="F:hydrolase activity"/>
    <property type="evidence" value="ECO:0007669"/>
    <property type="project" value="UniProtKB-KW"/>
</dbReference>
<keyword evidence="10" id="KW-1185">Reference proteome</keyword>
<dbReference type="Gene3D" id="3.40.50.10810">
    <property type="entry name" value="Tandem AAA-ATPase domain"/>
    <property type="match status" value="1"/>
</dbReference>
<dbReference type="InterPro" id="IPR013083">
    <property type="entry name" value="Znf_RING/FYVE/PHD"/>
</dbReference>
<dbReference type="EMBL" id="GL945476">
    <property type="protein sequence ID" value="EGO03045.1"/>
    <property type="molecule type" value="Genomic_DNA"/>
</dbReference>
<keyword evidence="2" id="KW-0547">Nucleotide-binding</keyword>
<keyword evidence="1" id="KW-0479">Metal-binding</keyword>
<evidence type="ECO:0000256" key="5">
    <source>
        <dbReference type="ARBA" id="ARBA00022833"/>
    </source>
</evidence>
<dbReference type="PROSITE" id="PS51192">
    <property type="entry name" value="HELICASE_ATP_BIND_1"/>
    <property type="match status" value="1"/>
</dbReference>
<dbReference type="GO" id="GO:0005524">
    <property type="term" value="F:ATP binding"/>
    <property type="evidence" value="ECO:0007669"/>
    <property type="project" value="InterPro"/>
</dbReference>
<dbReference type="OMA" id="RCLIFSN"/>
<evidence type="ECO:0000259" key="8">
    <source>
        <dbReference type="PROSITE" id="PS51194"/>
    </source>
</evidence>
<accession>F8PN63</accession>
<dbReference type="InterPro" id="IPR000330">
    <property type="entry name" value="SNF2_N"/>
</dbReference>
<feature type="domain" description="Helicase ATP-binding" evidence="7">
    <location>
        <begin position="172"/>
        <end position="366"/>
    </location>
</feature>
<keyword evidence="5" id="KW-0862">Zinc</keyword>
<keyword evidence="6" id="KW-0067">ATP-binding</keyword>
<dbReference type="SMART" id="SM00249">
    <property type="entry name" value="PHD"/>
    <property type="match status" value="1"/>
</dbReference>
<evidence type="ECO:0000313" key="10">
    <source>
        <dbReference type="Proteomes" id="UP000008063"/>
    </source>
</evidence>
<dbReference type="HOGENOM" id="CLU_000315_32_0_1"/>
<dbReference type="GO" id="GO:0008270">
    <property type="term" value="F:zinc ion binding"/>
    <property type="evidence" value="ECO:0007669"/>
    <property type="project" value="UniProtKB-KW"/>
</dbReference>
<evidence type="ECO:0000259" key="7">
    <source>
        <dbReference type="PROSITE" id="PS51192"/>
    </source>
</evidence>
<dbReference type="PANTHER" id="PTHR10799">
    <property type="entry name" value="SNF2/RAD54 HELICASE FAMILY"/>
    <property type="match status" value="1"/>
</dbReference>
<dbReference type="AlphaFoldDB" id="F8PN63"/>
<dbReference type="SUPFAM" id="SSF52540">
    <property type="entry name" value="P-loop containing nucleoside triphosphate hydrolases"/>
    <property type="match status" value="2"/>
</dbReference>
<dbReference type="eggNOG" id="KOG0385">
    <property type="taxonomic scope" value="Eukaryota"/>
</dbReference>
<dbReference type="InterPro" id="IPR027417">
    <property type="entry name" value="P-loop_NTPase"/>
</dbReference>
<dbReference type="Gene3D" id="3.30.40.10">
    <property type="entry name" value="Zinc/RING finger domain, C3HC4 (zinc finger)"/>
    <property type="match status" value="1"/>
</dbReference>
<dbReference type="STRING" id="936435.F8PN63"/>
<dbReference type="OrthoDB" id="448448at2759"/>
<name>F8PN63_SERL3</name>
<dbReference type="PROSITE" id="PS51194">
    <property type="entry name" value="HELICASE_CTER"/>
    <property type="match status" value="1"/>
</dbReference>
<dbReference type="Pfam" id="PF00176">
    <property type="entry name" value="SNF2-rel_dom"/>
    <property type="match status" value="1"/>
</dbReference>
<sequence>MAPMIHIKTNISQDRALDIQAKSTIDLTQDDELDLISATTASTPTRVADPSPDLLKSNDDGKATIRARRSMGLVSYTQTNHNKRARAISISVIENDGGRKKQKMDNKKANTIVIIAKRIQLDAARRRWLHRHRDLFLPLLPASTFFDNLKNEIEESGEKASYIPFHALDEQPKLIQGGMNCILGDEMGLGKTLQTLSLFAHVRENTKGIIVSRFSIFDFLNQFIGKQDPHLIICPLSVLSSWQNFKRLTGIDTQEVARWLPSLRTLRFHGTQSERDRLKNSMRGVEIPFDLCITTYEAFVAEDSWFKSRRWMYCVLDEGHRIKNSDTNLASKVQGIGALHRLILTGTPVQNNLVELWGLLHWLYPTVFTAPSERRFKESFDLSRGSYSIPFLKAAQELLAVIMIRRTKANVDINVPPREELTVFIPMTEAQRFWTYRLLTRMDTLDLKQIFISKLEDGPLDDGRREVLSHIASQINRSSSGEANQWRKLMNLLMQLRKVCDHPYLLKDASPSPYQIGEHIVASSSKLIVIDKILADVLPKGERVLIFTQWTSMLDTLEDFLALRAIPYARLDGETNRPRRALNIKLFQQEKSPYQVFLISTKAGGLGIPPLNLHFCTLLKFIPLGINLTKASTVIMCDSDWNPQNDLQAIARAHRIGQTKVVQGSVEDQMLDRIRRKLFLSIKIMSSSETSSNEDNTQLGTSELMDILRKGSSALSRSDEAMDLGRFLSSPIGDILNASRTREGARDAKIKQEIGSVKQEVDEMLLHDAEEEERRLLSGIAQVQSRLFEGKVIHRTQDNFQIAQEWRELQKRAHIDRTVIIDGIPVIAEHLGQDSDPSEVTTVAPKRQRKKYDWEDWCIYCRDGGELVLCTSCPRVFHAKCHGVSRQQVQRSLSLPCSQHSCATCDRNTQQAGGMLFRCQTCPQAFCEDCLPNGELDVVGDVLPEFLLLGYGETSSAYFIRCHDCREYFAKHPKMRKMWEQETKETAAKLASLEIS</sequence>
<evidence type="ECO:0000256" key="6">
    <source>
        <dbReference type="ARBA" id="ARBA00022840"/>
    </source>
</evidence>
<organism evidence="10">
    <name type="scientific">Serpula lacrymans var. lacrymans (strain S7.3)</name>
    <name type="common">Dry rot fungus</name>
    <dbReference type="NCBI Taxonomy" id="936435"/>
    <lineage>
        <taxon>Eukaryota</taxon>
        <taxon>Fungi</taxon>
        <taxon>Dikarya</taxon>
        <taxon>Basidiomycota</taxon>
        <taxon>Agaricomycotina</taxon>
        <taxon>Agaricomycetes</taxon>
        <taxon>Agaricomycetidae</taxon>
        <taxon>Boletales</taxon>
        <taxon>Coniophorineae</taxon>
        <taxon>Serpulaceae</taxon>
        <taxon>Serpula</taxon>
    </lineage>
</organism>
<evidence type="ECO:0000256" key="2">
    <source>
        <dbReference type="ARBA" id="ARBA00022741"/>
    </source>
</evidence>
<feature type="domain" description="Helicase C-terminal" evidence="8">
    <location>
        <begin position="529"/>
        <end position="705"/>
    </location>
</feature>
<dbReference type="InterPro" id="IPR001650">
    <property type="entry name" value="Helicase_C-like"/>
</dbReference>
<dbReference type="SMART" id="SM00490">
    <property type="entry name" value="HELICc"/>
    <property type="match status" value="1"/>
</dbReference>
<dbReference type="CDD" id="cd17919">
    <property type="entry name" value="DEXHc_Snf"/>
    <property type="match status" value="1"/>
</dbReference>
<dbReference type="InterPro" id="IPR014001">
    <property type="entry name" value="Helicase_ATP-bd"/>
</dbReference>
<evidence type="ECO:0000256" key="1">
    <source>
        <dbReference type="ARBA" id="ARBA00022723"/>
    </source>
</evidence>
<dbReference type="Pfam" id="PF00271">
    <property type="entry name" value="Helicase_C"/>
    <property type="match status" value="1"/>
</dbReference>